<protein>
    <submittedName>
        <fullName evidence="1">Heat shock protein 70 family</fullName>
    </submittedName>
</protein>
<proteinExistence type="predicted"/>
<comment type="caution">
    <text evidence="1">The sequence shown here is derived from an EMBL/GenBank/DDBJ whole genome shotgun (WGS) entry which is preliminary data.</text>
</comment>
<keyword evidence="1" id="KW-0346">Stress response</keyword>
<dbReference type="EMBL" id="JAQJAC010000003">
    <property type="protein sequence ID" value="KAJ5590208.1"/>
    <property type="molecule type" value="Genomic_DNA"/>
</dbReference>
<keyword evidence="2" id="KW-1185">Reference proteome</keyword>
<gene>
    <name evidence="1" type="ORF">N7450_004180</name>
</gene>
<organism evidence="1 2">
    <name type="scientific">Penicillium hetheringtonii</name>
    <dbReference type="NCBI Taxonomy" id="911720"/>
    <lineage>
        <taxon>Eukaryota</taxon>
        <taxon>Fungi</taxon>
        <taxon>Dikarya</taxon>
        <taxon>Ascomycota</taxon>
        <taxon>Pezizomycotina</taxon>
        <taxon>Eurotiomycetes</taxon>
        <taxon>Eurotiomycetidae</taxon>
        <taxon>Eurotiales</taxon>
        <taxon>Aspergillaceae</taxon>
        <taxon>Penicillium</taxon>
    </lineage>
</organism>
<dbReference type="AlphaFoldDB" id="A0AAD6DPJ9"/>
<evidence type="ECO:0000313" key="2">
    <source>
        <dbReference type="Proteomes" id="UP001216150"/>
    </source>
</evidence>
<evidence type="ECO:0000313" key="1">
    <source>
        <dbReference type="EMBL" id="KAJ5590208.1"/>
    </source>
</evidence>
<sequence length="137" mass="15446">MAREGQSHPTQKVPTVLAYLPKGDTFRWGYQAEGMENVVRGVKLLLDKSKEVLFRPAIESELIIKGLDRAPVGIAGEYLKSLFAHTKDILDRHGIDKLMRSMNVQYILTVSGSLVSRSHRPDQTSCMLCRFKSKPFV</sequence>
<name>A0AAD6DPJ9_9EURO</name>
<accession>A0AAD6DPJ9</accession>
<reference evidence="1 2" key="1">
    <citation type="journal article" date="2023" name="IMA Fungus">
        <title>Comparative genomic study of the Penicillium genus elucidates a diverse pangenome and 15 lateral gene transfer events.</title>
        <authorList>
            <person name="Petersen C."/>
            <person name="Sorensen T."/>
            <person name="Nielsen M.R."/>
            <person name="Sondergaard T.E."/>
            <person name="Sorensen J.L."/>
            <person name="Fitzpatrick D.A."/>
            <person name="Frisvad J.C."/>
            <person name="Nielsen K.L."/>
        </authorList>
    </citation>
    <scope>NUCLEOTIDE SEQUENCE [LARGE SCALE GENOMIC DNA]</scope>
    <source>
        <strain evidence="1 2">IBT 29057</strain>
    </source>
</reference>
<dbReference type="Proteomes" id="UP001216150">
    <property type="component" value="Unassembled WGS sequence"/>
</dbReference>